<dbReference type="GO" id="GO:0005730">
    <property type="term" value="C:nucleolus"/>
    <property type="evidence" value="ECO:0007669"/>
    <property type="project" value="InterPro"/>
</dbReference>
<sequence>MDCFVGASTGALKGVMFRDGTFKNMNAVNTLKPKSDEITCMCWATQDQTELLTAQMDRNLKLYDSINNTYTSLFKLNGGNGTVRGIHATNSGSIVSAVESGELRVWKNSGEMISELNAGNNLLVMVGNNATEGQYATGGNENPLKVWDVHVGQKTFTAKNVRPDNLQLRVPVWDTDIRFIPDSQNIVTTTGKCQIRIYDPRAQRRPVKEMEWLEEPLTAMSLCHSPMHIVAGNTRGEIGFFDLRNKMHLVCKLKGFTGSVRGIDAHPSTPYVASCSIDRFVRLHDISTKKLVKKVYCKARLNKILLRSDLSILSKETIKKKELENYEENWRKIEAGGDVDTTDSDDAPSSEDDEALWNDMRETIESKTKRKHKKALLCEEEGILAKKEKLEDRNKRKHEKEDEHEEDLEQGPCSIKKCKVVESGKREHAEEDESTTKEKMKKRKCIRMKRCADGPDGSELLPKRFHSVTELNV</sequence>
<evidence type="ECO:0000313" key="2">
    <source>
        <dbReference type="EMBL" id="ADY45024.1"/>
    </source>
</evidence>
<dbReference type="InterPro" id="IPR036322">
    <property type="entry name" value="WD40_repeat_dom_sf"/>
</dbReference>
<dbReference type="SUPFAM" id="SSF50978">
    <property type="entry name" value="WD40 repeat-like"/>
    <property type="match status" value="1"/>
</dbReference>
<feature type="region of interest" description="Disordered" evidence="1">
    <location>
        <begin position="334"/>
        <end position="357"/>
    </location>
</feature>
<organism evidence="2">
    <name type="scientific">Ascaris suum</name>
    <name type="common">Pig roundworm</name>
    <name type="synonym">Ascaris lumbricoides</name>
    <dbReference type="NCBI Taxonomy" id="6253"/>
    <lineage>
        <taxon>Eukaryota</taxon>
        <taxon>Metazoa</taxon>
        <taxon>Ecdysozoa</taxon>
        <taxon>Nematoda</taxon>
        <taxon>Chromadorea</taxon>
        <taxon>Rhabditida</taxon>
        <taxon>Spirurina</taxon>
        <taxon>Ascaridomorpha</taxon>
        <taxon>Ascaridoidea</taxon>
        <taxon>Ascarididae</taxon>
        <taxon>Ascaris</taxon>
    </lineage>
</organism>
<dbReference type="AlphaFoldDB" id="F1L4H0"/>
<dbReference type="EMBL" id="JI171176">
    <property type="protein sequence ID" value="ADY45024.1"/>
    <property type="molecule type" value="mRNA"/>
</dbReference>
<dbReference type="PANTHER" id="PTHR16038">
    <property type="entry name" value="NOP SEVEN ASSOCIATED PROTEIN 1"/>
    <property type="match status" value="1"/>
</dbReference>
<evidence type="ECO:0000256" key="1">
    <source>
        <dbReference type="SAM" id="MobiDB-lite"/>
    </source>
</evidence>
<feature type="compositionally biased region" description="Basic and acidic residues" evidence="1">
    <location>
        <begin position="419"/>
        <end position="438"/>
    </location>
</feature>
<reference evidence="2" key="1">
    <citation type="journal article" date="2011" name="Genome Res.">
        <title>Deep small RNA sequencing from the nematode Ascaris reveals conservation, functional diversification, and novel developmental profiles.</title>
        <authorList>
            <person name="Wang J."/>
            <person name="Czech B."/>
            <person name="Crunk A."/>
            <person name="Wallace A."/>
            <person name="Mitreva M."/>
            <person name="Hannon G.J."/>
            <person name="Davis R.E."/>
        </authorList>
    </citation>
    <scope>NUCLEOTIDE SEQUENCE</scope>
</reference>
<dbReference type="InterPro" id="IPR001680">
    <property type="entry name" value="WD40_rpt"/>
</dbReference>
<dbReference type="SMART" id="SM00320">
    <property type="entry name" value="WD40"/>
    <property type="match status" value="5"/>
</dbReference>
<proteinExistence type="evidence at transcript level"/>
<dbReference type="Pfam" id="PF00400">
    <property type="entry name" value="WD40"/>
    <property type="match status" value="2"/>
</dbReference>
<protein>
    <submittedName>
        <fullName evidence="2">WD repeat-containing protein 74</fullName>
    </submittedName>
</protein>
<dbReference type="InterPro" id="IPR037379">
    <property type="entry name" value="WDR74/Nsa1"/>
</dbReference>
<feature type="region of interest" description="Disordered" evidence="1">
    <location>
        <begin position="389"/>
        <end position="444"/>
    </location>
</feature>
<feature type="compositionally biased region" description="Acidic residues" evidence="1">
    <location>
        <begin position="340"/>
        <end position="356"/>
    </location>
</feature>
<dbReference type="Gene3D" id="2.130.10.10">
    <property type="entry name" value="YVTN repeat-like/Quinoprotein amine dehydrogenase"/>
    <property type="match status" value="2"/>
</dbReference>
<name>F1L4H0_ASCSU</name>
<dbReference type="GO" id="GO:0030687">
    <property type="term" value="C:preribosome, large subunit precursor"/>
    <property type="evidence" value="ECO:0007669"/>
    <property type="project" value="TreeGrafter"/>
</dbReference>
<accession>F1L4H0</accession>
<dbReference type="InterPro" id="IPR015943">
    <property type="entry name" value="WD40/YVTN_repeat-like_dom_sf"/>
</dbReference>
<dbReference type="PANTHER" id="PTHR16038:SF4">
    <property type="entry name" value="WD REPEAT-CONTAINING PROTEIN 74"/>
    <property type="match status" value="1"/>
</dbReference>
<dbReference type="GO" id="GO:0042273">
    <property type="term" value="P:ribosomal large subunit biogenesis"/>
    <property type="evidence" value="ECO:0007669"/>
    <property type="project" value="InterPro"/>
</dbReference>